<keyword evidence="2" id="KW-1185">Reference proteome</keyword>
<comment type="caution">
    <text evidence="1">The sequence shown here is derived from an EMBL/GenBank/DDBJ whole genome shotgun (WGS) entry which is preliminary data.</text>
</comment>
<dbReference type="InterPro" id="IPR011692">
    <property type="entry name" value="Stress_up-reg_Nod19"/>
</dbReference>
<gene>
    <name evidence="1" type="ORF">LUZ62_037009</name>
</gene>
<dbReference type="PANTHER" id="PTHR33390">
    <property type="entry name" value="STRESS UP-REGULATED NOD 19 PROTEIN"/>
    <property type="match status" value="1"/>
</dbReference>
<reference evidence="1" key="1">
    <citation type="submission" date="2022-08" db="EMBL/GenBank/DDBJ databases">
        <authorList>
            <person name="Marques A."/>
        </authorList>
    </citation>
    <scope>NUCLEOTIDE SEQUENCE</scope>
    <source>
        <strain evidence="1">RhyPub2mFocal</strain>
        <tissue evidence="1">Leaves</tissue>
    </source>
</reference>
<dbReference type="EMBL" id="JAMFTS010000002">
    <property type="protein sequence ID" value="KAJ4785763.1"/>
    <property type="molecule type" value="Genomic_DNA"/>
</dbReference>
<evidence type="ECO:0000313" key="1">
    <source>
        <dbReference type="EMBL" id="KAJ4785763.1"/>
    </source>
</evidence>
<dbReference type="Pfam" id="PF07712">
    <property type="entry name" value="SURNod19"/>
    <property type="match status" value="1"/>
</dbReference>
<protein>
    <submittedName>
        <fullName evidence="1">Stress up-regulated Nod 19 protein</fullName>
    </submittedName>
</protein>
<organism evidence="1 2">
    <name type="scientific">Rhynchospora pubera</name>
    <dbReference type="NCBI Taxonomy" id="906938"/>
    <lineage>
        <taxon>Eukaryota</taxon>
        <taxon>Viridiplantae</taxon>
        <taxon>Streptophyta</taxon>
        <taxon>Embryophyta</taxon>
        <taxon>Tracheophyta</taxon>
        <taxon>Spermatophyta</taxon>
        <taxon>Magnoliopsida</taxon>
        <taxon>Liliopsida</taxon>
        <taxon>Poales</taxon>
        <taxon>Cyperaceae</taxon>
        <taxon>Cyperoideae</taxon>
        <taxon>Rhynchosporeae</taxon>
        <taxon>Rhynchospora</taxon>
    </lineage>
</organism>
<dbReference type="AlphaFoldDB" id="A0AAV8F550"/>
<accession>A0AAV8F550</accession>
<sequence length="226" mass="24840">MKKKRDTRCNLYNVTVDEDGDEIQANYTGGLNCCYDETQCKLREGFELRPRIVPVKVYILDITDTGTGSDSCNVEYEVKECTSEERGKGDCIDIQTTRLVVPRGGDLIYGVAHQHSGGVGSSLYGQDGRLLCKSLPSYGHGKEAGNEANYIVGMSTCYPKPGSVKIADGETLTLISNYSSNQMHTGVMGLFYILVAEQEEVRPLPGPPKNMTHLNSLSDWCVYNSC</sequence>
<dbReference type="PANTHER" id="PTHR33390:SF1">
    <property type="entry name" value="STRESS UP-REGULATED NOD 19 PROTEIN"/>
    <property type="match status" value="1"/>
</dbReference>
<evidence type="ECO:0000313" key="2">
    <source>
        <dbReference type="Proteomes" id="UP001140206"/>
    </source>
</evidence>
<name>A0AAV8F550_9POAL</name>
<proteinExistence type="predicted"/>
<dbReference type="Proteomes" id="UP001140206">
    <property type="component" value="Chromosome 2"/>
</dbReference>